<evidence type="ECO:0000313" key="2">
    <source>
        <dbReference type="Proteomes" id="UP000823388"/>
    </source>
</evidence>
<organism evidence="1 2">
    <name type="scientific">Panicum virgatum</name>
    <name type="common">Blackwell switchgrass</name>
    <dbReference type="NCBI Taxonomy" id="38727"/>
    <lineage>
        <taxon>Eukaryota</taxon>
        <taxon>Viridiplantae</taxon>
        <taxon>Streptophyta</taxon>
        <taxon>Embryophyta</taxon>
        <taxon>Tracheophyta</taxon>
        <taxon>Spermatophyta</taxon>
        <taxon>Magnoliopsida</taxon>
        <taxon>Liliopsida</taxon>
        <taxon>Poales</taxon>
        <taxon>Poaceae</taxon>
        <taxon>PACMAD clade</taxon>
        <taxon>Panicoideae</taxon>
        <taxon>Panicodae</taxon>
        <taxon>Paniceae</taxon>
        <taxon>Panicinae</taxon>
        <taxon>Panicum</taxon>
        <taxon>Panicum sect. Hiantes</taxon>
    </lineage>
</organism>
<evidence type="ECO:0000313" key="1">
    <source>
        <dbReference type="EMBL" id="KAG2642774.1"/>
    </source>
</evidence>
<dbReference type="OrthoDB" id="683332at2759"/>
<proteinExistence type="predicted"/>
<dbReference type="PANTHER" id="PTHR45786:SF75">
    <property type="entry name" value="ATP-DEPENDENT DNA HELICASE"/>
    <property type="match status" value="1"/>
</dbReference>
<sequence>MQIRHSVAKKNGVLQVNGHANCSDQSVVLQNTNGPMSAHVDHNRFESGIWEPEDIDDQNEEEDLDCEKTEDVMTDIYDDDEARVFHDREFVYKTNRDADIAAPLFDPFDSVYKDLPKEHQRLQKVPNCEFCGAIKFPGEGLGFCCRQGKVNIFIPDVPNELQRLFTSQTDKDALYFRQNIRYFNSHFSFTSFGATVDRRLATAAGTGVYTFKVHGQIYHKLDQLRPGGKGPRHMQLYFYDTDESIAHRSKRSPHLDADLIRNILGIFRNNPYMHTFRSLGQLENIDEYKIEMNTSISVDQQRYNAPTMEQVAAIWQEGSDEKRKFDRSIMIYANSGRAHFIRAYYGCYDPLSYPVFYPNVETGWEDKKILLEEKPVIRIPR</sequence>
<dbReference type="PANTHER" id="PTHR45786">
    <property type="entry name" value="DNA BINDING PROTEIN-LIKE"/>
    <property type="match status" value="1"/>
</dbReference>
<gene>
    <name evidence="1" type="ORF">PVAP13_2KG213100</name>
</gene>
<protein>
    <recommendedName>
        <fullName evidence="3">Helitron helicase-like domain-containing protein</fullName>
    </recommendedName>
</protein>
<accession>A0A8T0WBK4</accession>
<dbReference type="AlphaFoldDB" id="A0A8T0WBK4"/>
<comment type="caution">
    <text evidence="1">The sequence shown here is derived from an EMBL/GenBank/DDBJ whole genome shotgun (WGS) entry which is preliminary data.</text>
</comment>
<reference evidence="1" key="1">
    <citation type="submission" date="2020-05" db="EMBL/GenBank/DDBJ databases">
        <title>WGS assembly of Panicum virgatum.</title>
        <authorList>
            <person name="Lovell J.T."/>
            <person name="Jenkins J."/>
            <person name="Shu S."/>
            <person name="Juenger T.E."/>
            <person name="Schmutz J."/>
        </authorList>
    </citation>
    <scope>NUCLEOTIDE SEQUENCE</scope>
    <source>
        <strain evidence="1">AP13</strain>
    </source>
</reference>
<dbReference type="Proteomes" id="UP000823388">
    <property type="component" value="Chromosome 2K"/>
</dbReference>
<dbReference type="EMBL" id="CM029039">
    <property type="protein sequence ID" value="KAG2642774.1"/>
    <property type="molecule type" value="Genomic_DNA"/>
</dbReference>
<name>A0A8T0WBK4_PANVG</name>
<evidence type="ECO:0008006" key="3">
    <source>
        <dbReference type="Google" id="ProtNLM"/>
    </source>
</evidence>
<keyword evidence="2" id="KW-1185">Reference proteome</keyword>